<dbReference type="Proteomes" id="UP000032025">
    <property type="component" value="Unassembled WGS sequence"/>
</dbReference>
<reference evidence="1 2" key="1">
    <citation type="submission" date="2014-08" db="EMBL/GenBank/DDBJ databases">
        <title>Whole genome shotgun sequence of Sphingomonas paucimobilis NBRC 13935.</title>
        <authorList>
            <person name="Hosoyama A."/>
            <person name="Hashimoto M."/>
            <person name="Hosoyama Y."/>
            <person name="Noguchi M."/>
            <person name="Uohara A."/>
            <person name="Ohji S."/>
            <person name="Katano-Makiyama Y."/>
            <person name="Ichikawa N."/>
            <person name="Kimura A."/>
            <person name="Yamazoe A."/>
            <person name="Fujita N."/>
        </authorList>
    </citation>
    <scope>NUCLEOTIDE SEQUENCE [LARGE SCALE GENOMIC DNA]</scope>
    <source>
        <strain evidence="1 2">NBRC 13935</strain>
    </source>
</reference>
<dbReference type="GeneID" id="78526769"/>
<accession>A0A0C9MMP5</accession>
<name>A0A0C9MMP5_SPHPI</name>
<dbReference type="RefSeq" id="WP_174441871.1">
    <property type="nucleotide sequence ID" value="NZ_BBJS01000002.1"/>
</dbReference>
<organism evidence="1 2">
    <name type="scientific">Sphingomonas paucimobilis NBRC 13935</name>
    <dbReference type="NCBI Taxonomy" id="1219050"/>
    <lineage>
        <taxon>Bacteria</taxon>
        <taxon>Pseudomonadati</taxon>
        <taxon>Pseudomonadota</taxon>
        <taxon>Alphaproteobacteria</taxon>
        <taxon>Sphingomonadales</taxon>
        <taxon>Sphingomonadaceae</taxon>
        <taxon>Sphingomonas</taxon>
    </lineage>
</organism>
<comment type="caution">
    <text evidence="1">The sequence shown here is derived from an EMBL/GenBank/DDBJ whole genome shotgun (WGS) entry which is preliminary data.</text>
</comment>
<dbReference type="AlphaFoldDB" id="A0A0C9MMP5"/>
<keyword evidence="2" id="KW-1185">Reference proteome</keyword>
<gene>
    <name evidence="1" type="ORF">SP6_02_00520</name>
</gene>
<sequence length="179" mass="19771">MELATKLVELEKRTARLYNGRANAAMKEQYHAALTSSIATLIRDRVNERLTSALNVANPAPDIIEEGASDDMSDGSGIITTEDEIAGFRIVQAIAARHVDPERVVIRDSKSYCAILLDDNNRKSIARLHFNSPTTRYVGTFMGKTETRHPVAALTDIYRLEDAIVARLQEMDGIAQTPS</sequence>
<evidence type="ECO:0000313" key="1">
    <source>
        <dbReference type="EMBL" id="GAN12056.1"/>
    </source>
</evidence>
<evidence type="ECO:0000313" key="2">
    <source>
        <dbReference type="Proteomes" id="UP000032025"/>
    </source>
</evidence>
<proteinExistence type="predicted"/>
<protein>
    <submittedName>
        <fullName evidence="1">DNA, contig: SP602</fullName>
    </submittedName>
</protein>
<dbReference type="EMBL" id="BBJS01000002">
    <property type="protein sequence ID" value="GAN12056.1"/>
    <property type="molecule type" value="Genomic_DNA"/>
</dbReference>